<organism evidence="1 2">
    <name type="scientific">Georgenia alba</name>
    <dbReference type="NCBI Taxonomy" id="2233858"/>
    <lineage>
        <taxon>Bacteria</taxon>
        <taxon>Bacillati</taxon>
        <taxon>Actinomycetota</taxon>
        <taxon>Actinomycetes</taxon>
        <taxon>Micrococcales</taxon>
        <taxon>Bogoriellaceae</taxon>
        <taxon>Georgenia</taxon>
    </lineage>
</organism>
<sequence length="102" mass="10891">MGKSNDGVFGHNTGVSQEVQYDLDAHAGNLENWLSENIAAAKALAGGYVHDGVSDQHQAILADFVQNGEETKGIIQMLRQAMTENDEIGQGAQRRAEGALPI</sequence>
<reference evidence="2" key="1">
    <citation type="journal article" date="2019" name="Int. J. Syst. Evol. Microbiol.">
        <title>The Global Catalogue of Microorganisms (GCM) 10K type strain sequencing project: providing services to taxonomists for standard genome sequencing and annotation.</title>
        <authorList>
            <consortium name="The Broad Institute Genomics Platform"/>
            <consortium name="The Broad Institute Genome Sequencing Center for Infectious Disease"/>
            <person name="Wu L."/>
            <person name="Ma J."/>
        </authorList>
    </citation>
    <scope>NUCLEOTIDE SEQUENCE [LARGE SCALE GENOMIC DNA]</scope>
    <source>
        <strain evidence="2">JCM 1490</strain>
    </source>
</reference>
<accession>A0ABW2Q3D6</accession>
<name>A0ABW2Q3D6_9MICO</name>
<keyword evidence="2" id="KW-1185">Reference proteome</keyword>
<dbReference type="EMBL" id="JBHTCQ010000001">
    <property type="protein sequence ID" value="MFC7403991.1"/>
    <property type="molecule type" value="Genomic_DNA"/>
</dbReference>
<evidence type="ECO:0000313" key="1">
    <source>
        <dbReference type="EMBL" id="MFC7403991.1"/>
    </source>
</evidence>
<evidence type="ECO:0000313" key="2">
    <source>
        <dbReference type="Proteomes" id="UP001596455"/>
    </source>
</evidence>
<comment type="caution">
    <text evidence="1">The sequence shown here is derived from an EMBL/GenBank/DDBJ whole genome shotgun (WGS) entry which is preliminary data.</text>
</comment>
<dbReference type="RefSeq" id="WP_382390962.1">
    <property type="nucleotide sequence ID" value="NZ_JBHTCQ010000001.1"/>
</dbReference>
<dbReference type="Proteomes" id="UP001596455">
    <property type="component" value="Unassembled WGS sequence"/>
</dbReference>
<gene>
    <name evidence="1" type="ORF">ACFQQL_02635</name>
</gene>
<proteinExistence type="predicted"/>
<protein>
    <submittedName>
        <fullName evidence="1">Uncharacterized protein</fullName>
    </submittedName>
</protein>